<dbReference type="EMBL" id="CAICTM010000347">
    <property type="protein sequence ID" value="CAB9508463.1"/>
    <property type="molecule type" value="Genomic_DNA"/>
</dbReference>
<dbReference type="PROSITE" id="PS50096">
    <property type="entry name" value="IQ"/>
    <property type="match status" value="10"/>
</dbReference>
<keyword evidence="2" id="KW-0963">Cytoplasm</keyword>
<dbReference type="OrthoDB" id="2148418at2759"/>
<dbReference type="AlphaFoldDB" id="A0A9N8HB52"/>
<accession>A0A9N8HB52</accession>
<evidence type="ECO:0000256" key="2">
    <source>
        <dbReference type="ARBA" id="ARBA00022490"/>
    </source>
</evidence>
<evidence type="ECO:0000256" key="3">
    <source>
        <dbReference type="ARBA" id="ARBA00022737"/>
    </source>
</evidence>
<name>A0A9N8HB52_9STRA</name>
<comment type="caution">
    <text evidence="5">The sequence shown here is derived from an EMBL/GenBank/DDBJ whole genome shotgun (WGS) entry which is preliminary data.</text>
</comment>
<dbReference type="InterPro" id="IPR051185">
    <property type="entry name" value="ASPM"/>
</dbReference>
<dbReference type="GO" id="GO:0005516">
    <property type="term" value="F:calmodulin binding"/>
    <property type="evidence" value="ECO:0007669"/>
    <property type="project" value="UniProtKB-KW"/>
</dbReference>
<reference evidence="5" key="1">
    <citation type="submission" date="2020-06" db="EMBL/GenBank/DDBJ databases">
        <authorList>
            <consortium name="Plant Systems Biology data submission"/>
        </authorList>
    </citation>
    <scope>NUCLEOTIDE SEQUENCE</scope>
    <source>
        <strain evidence="5">D6</strain>
    </source>
</reference>
<organism evidence="5 6">
    <name type="scientific">Seminavis robusta</name>
    <dbReference type="NCBI Taxonomy" id="568900"/>
    <lineage>
        <taxon>Eukaryota</taxon>
        <taxon>Sar</taxon>
        <taxon>Stramenopiles</taxon>
        <taxon>Ochrophyta</taxon>
        <taxon>Bacillariophyta</taxon>
        <taxon>Bacillariophyceae</taxon>
        <taxon>Bacillariophycidae</taxon>
        <taxon>Naviculales</taxon>
        <taxon>Naviculaceae</taxon>
        <taxon>Seminavis</taxon>
    </lineage>
</organism>
<dbReference type="Pfam" id="PF00612">
    <property type="entry name" value="IQ"/>
    <property type="match status" value="11"/>
</dbReference>
<evidence type="ECO:0000256" key="4">
    <source>
        <dbReference type="ARBA" id="ARBA00022860"/>
    </source>
</evidence>
<dbReference type="PANTHER" id="PTHR22706">
    <property type="entry name" value="ASSEMBLY FACTOR FOR SPINDLE MICROTUBULES"/>
    <property type="match status" value="1"/>
</dbReference>
<dbReference type="PANTHER" id="PTHR22706:SF1">
    <property type="entry name" value="ASSEMBLY FACTOR FOR SPINDLE MICROTUBULES"/>
    <property type="match status" value="1"/>
</dbReference>
<proteinExistence type="predicted"/>
<dbReference type="GO" id="GO:0005737">
    <property type="term" value="C:cytoplasm"/>
    <property type="evidence" value="ECO:0007669"/>
    <property type="project" value="UniProtKB-SubCell"/>
</dbReference>
<dbReference type="GO" id="GO:0000278">
    <property type="term" value="P:mitotic cell cycle"/>
    <property type="evidence" value="ECO:0007669"/>
    <property type="project" value="TreeGrafter"/>
</dbReference>
<dbReference type="GO" id="GO:0000922">
    <property type="term" value="C:spindle pole"/>
    <property type="evidence" value="ECO:0007669"/>
    <property type="project" value="TreeGrafter"/>
</dbReference>
<dbReference type="InterPro" id="IPR000048">
    <property type="entry name" value="IQ_motif_EF-hand-BS"/>
</dbReference>
<dbReference type="Proteomes" id="UP001153069">
    <property type="component" value="Unassembled WGS sequence"/>
</dbReference>
<keyword evidence="4" id="KW-0112">Calmodulin-binding</keyword>
<keyword evidence="3" id="KW-0677">Repeat</keyword>
<sequence>MSRARFYFLGARNGVVHIQRLARGMLDRRSYEQVRIAVVLMQKAYRSRKSNLAFVQQRSALLAIHRCERNWIGLGRRKRLRNAAAAQIQKRWRSWTYLRARVFVKRKAIIVQSAIRAFLARRAADQRRKAVASIQACLRRYSLKRRQACREASASVIIQKAWSEWAKRRIRSATAIQKPVRIFLGRSLVRRNVIAAIVVQSAFRMWSQQRRLSASRQAALMIQRVTKGFSVRNRRRLVQGSIVLLESSIRGWLLRVKLRHEASAAVVVQSTWRTHSHRVRYQNIQRALVVLLRFGRHILLRNELHDQSSTDGRLHLENQILPRRIQSMFRGHRIRRDLRRRQVAAVALQCWWRACMEMKRKHQKEALFALVRLQNLWRSYDARRAYYYVIICALRIQSQVRGYMVRREGQLLVGKKAARLIQANVRRWLARNQVLCQFRCAMVLQSLVRRSSAIALADAMQKSIIKIQAFARRYLAACLTESRKRSLVIIQTWARCCLARALAYSRRKSATKIQSLAKRYSAVALADSRRRRIIQIQSWIRGLLAVEGAMTRQQAVATIQRNLKSWIVRLKLRLHIKKILVTARALVLFQSLARRQLVLKEIAVKQRSAIAIQSAWRGFDARSLVMGMIANDACILIQSWIRGYLAQRNGVLKKTKTIVPIQNMVRRYLAILLAEARKESVVAIQTWARKCLAVALADSRRKSVIQIQSLARKSLAVEAAMSRQQAVAIIQCNLKSMFVRLKLKLGLARVRATARAFVLFQSLARRHLVLKEIAVKQRSAIAIQSAWRGFDARSLVMGMIANDACILIQSWIRGYLVQRNGALKHSKLASLRIQKAVRCFFAKGLFLAMREAAIRIQCLARVLSAKAKVNTRRVAIATIHRNMCVMVTKLRLERGLSMLRARRESVKLIQSKFRQYLVSNEDILANRLQAVVTIQRVWRGFVGRAIFSLLQDEAKVLQSMVRMGMARKRFLRRRHAVGVIQKFVRSRLAIRELCRLAMHDRMRPLLADLSSHISRKEYEKASNAAEKEVRLLLGGDLPTLNSAGICLRRLVTHVAQFRFLLETEKEEQSAAFETFDHVKDHCALCS</sequence>
<protein>
    <submittedName>
        <fullName evidence="5">Asp (Abnormal spindle) homolog, microcephaly associated (Drosophila)</fullName>
    </submittedName>
</protein>
<evidence type="ECO:0000313" key="6">
    <source>
        <dbReference type="Proteomes" id="UP001153069"/>
    </source>
</evidence>
<comment type="subcellular location">
    <subcellularLocation>
        <location evidence="1">Cytoplasm</location>
    </subcellularLocation>
</comment>
<evidence type="ECO:0000313" key="5">
    <source>
        <dbReference type="EMBL" id="CAB9508463.1"/>
    </source>
</evidence>
<dbReference type="Gene3D" id="1.20.5.190">
    <property type="match status" value="8"/>
</dbReference>
<dbReference type="SMART" id="SM00015">
    <property type="entry name" value="IQ"/>
    <property type="match status" value="28"/>
</dbReference>
<dbReference type="GO" id="GO:0007051">
    <property type="term" value="P:spindle organization"/>
    <property type="evidence" value="ECO:0007669"/>
    <property type="project" value="TreeGrafter"/>
</dbReference>
<dbReference type="GO" id="GO:0051295">
    <property type="term" value="P:establishment of meiotic spindle localization"/>
    <property type="evidence" value="ECO:0007669"/>
    <property type="project" value="TreeGrafter"/>
</dbReference>
<evidence type="ECO:0000256" key="1">
    <source>
        <dbReference type="ARBA" id="ARBA00004496"/>
    </source>
</evidence>
<gene>
    <name evidence="5" type="ORF">SEMRO_348_G123200.1</name>
</gene>
<keyword evidence="6" id="KW-1185">Reference proteome</keyword>